<dbReference type="InterPro" id="IPR036661">
    <property type="entry name" value="Luciferase-like_sf"/>
</dbReference>
<dbReference type="RefSeq" id="WP_344795027.1">
    <property type="nucleotide sequence ID" value="NZ_BAABAU010000001.1"/>
</dbReference>
<comment type="caution">
    <text evidence="3">The sequence shown here is derived from an EMBL/GenBank/DDBJ whole genome shotgun (WGS) entry which is preliminary data.</text>
</comment>
<evidence type="ECO:0000259" key="2">
    <source>
        <dbReference type="Pfam" id="PF00296"/>
    </source>
</evidence>
<feature type="domain" description="Luciferase-like" evidence="2">
    <location>
        <begin position="182"/>
        <end position="339"/>
    </location>
</feature>
<proteinExistence type="predicted"/>
<dbReference type="EMBL" id="BAABAU010000001">
    <property type="protein sequence ID" value="GAA4266100.1"/>
    <property type="molecule type" value="Genomic_DNA"/>
</dbReference>
<dbReference type="Gene3D" id="3.20.20.30">
    <property type="entry name" value="Luciferase-like domain"/>
    <property type="match status" value="1"/>
</dbReference>
<feature type="region of interest" description="Disordered" evidence="1">
    <location>
        <begin position="111"/>
        <end position="139"/>
    </location>
</feature>
<evidence type="ECO:0000313" key="3">
    <source>
        <dbReference type="EMBL" id="GAA4266100.1"/>
    </source>
</evidence>
<dbReference type="Proteomes" id="UP001501594">
    <property type="component" value="Unassembled WGS sequence"/>
</dbReference>
<dbReference type="SUPFAM" id="SSF51679">
    <property type="entry name" value="Bacterial luciferase-like"/>
    <property type="match status" value="1"/>
</dbReference>
<evidence type="ECO:0000313" key="4">
    <source>
        <dbReference type="Proteomes" id="UP001501594"/>
    </source>
</evidence>
<organism evidence="3 4">
    <name type="scientific">Frondihabitans peucedani</name>
    <dbReference type="NCBI Taxonomy" id="598626"/>
    <lineage>
        <taxon>Bacteria</taxon>
        <taxon>Bacillati</taxon>
        <taxon>Actinomycetota</taxon>
        <taxon>Actinomycetes</taxon>
        <taxon>Micrococcales</taxon>
        <taxon>Microbacteriaceae</taxon>
        <taxon>Frondihabitans</taxon>
    </lineage>
</organism>
<dbReference type="InterPro" id="IPR050766">
    <property type="entry name" value="Bact_Lucif_Oxidored"/>
</dbReference>
<feature type="domain" description="Luciferase-like" evidence="2">
    <location>
        <begin position="11"/>
        <end position="113"/>
    </location>
</feature>
<dbReference type="PANTHER" id="PTHR30137">
    <property type="entry name" value="LUCIFERASE-LIKE MONOOXYGENASE"/>
    <property type="match status" value="1"/>
</dbReference>
<protein>
    <submittedName>
        <fullName evidence="3">LLM class flavin-dependent oxidoreductase</fullName>
    </submittedName>
</protein>
<keyword evidence="4" id="KW-1185">Reference proteome</keyword>
<dbReference type="Pfam" id="PF00296">
    <property type="entry name" value="Bac_luciferase"/>
    <property type="match status" value="2"/>
</dbReference>
<sequence>MSDTRVPLSVLDLVPVSSGSDSREALRNSIDLAQRAEALGYSRYWLAEHHLNPGNAGSASLAFCAVLAGATRTIRLGTAATLLGQWAPLQIAEAAGLVATLYDGRMDLGLGRTLTPPPPPAPGSPAVERPTPPPASTVDGLLLPSPVAGDPRRGRFGLLAELVLRRPETAFEDGVTTILRQLDGTFTDAEGDPVPVLPAVGSGAAVWVHGSSGGESARVAGRLGLPFGANYHTTPWSVLDAVAAYRAAFRPGRIAEPRVIVSADVLVADTEAEAERIGRGFDRWVLSVRAGNGTIEYPAPDDAVPLTPAEQAQVQDRVATRFVGDPARVVERLETLQRVTGADEILLTTSTHAHADRVRSYELLAEAWGVTA</sequence>
<accession>A0ABP8E1K3</accession>
<dbReference type="PANTHER" id="PTHR30137:SF6">
    <property type="entry name" value="LUCIFERASE-LIKE MONOOXYGENASE"/>
    <property type="match status" value="1"/>
</dbReference>
<evidence type="ECO:0000256" key="1">
    <source>
        <dbReference type="SAM" id="MobiDB-lite"/>
    </source>
</evidence>
<reference evidence="4" key="1">
    <citation type="journal article" date="2019" name="Int. J. Syst. Evol. Microbiol.">
        <title>The Global Catalogue of Microorganisms (GCM) 10K type strain sequencing project: providing services to taxonomists for standard genome sequencing and annotation.</title>
        <authorList>
            <consortium name="The Broad Institute Genomics Platform"/>
            <consortium name="The Broad Institute Genome Sequencing Center for Infectious Disease"/>
            <person name="Wu L."/>
            <person name="Ma J."/>
        </authorList>
    </citation>
    <scope>NUCLEOTIDE SEQUENCE [LARGE SCALE GENOMIC DNA]</scope>
    <source>
        <strain evidence="4">JCM 17442</strain>
    </source>
</reference>
<gene>
    <name evidence="3" type="ORF">GCM10022256_17120</name>
</gene>
<dbReference type="InterPro" id="IPR011251">
    <property type="entry name" value="Luciferase-like_dom"/>
</dbReference>
<name>A0ABP8E1K3_9MICO</name>